<reference evidence="2" key="1">
    <citation type="submission" date="2023-10" db="EMBL/GenBank/DDBJ databases">
        <title>Two new lytic phages for Micrococcus sp. strain 1402.</title>
        <authorList>
            <person name="Petrzik K."/>
        </authorList>
    </citation>
    <scope>NUCLEOTIDE SEQUENCE</scope>
</reference>
<dbReference type="EMBL" id="OR756649">
    <property type="protein sequence ID" value="WZE63485.1"/>
    <property type="molecule type" value="Genomic_DNA"/>
</dbReference>
<dbReference type="GO" id="GO:0043565">
    <property type="term" value="F:sequence-specific DNA binding"/>
    <property type="evidence" value="ECO:0007669"/>
    <property type="project" value="InterPro"/>
</dbReference>
<feature type="domain" description="DNA binding HTH" evidence="1">
    <location>
        <begin position="7"/>
        <end position="25"/>
    </location>
</feature>
<dbReference type="Pfam" id="PF02954">
    <property type="entry name" value="HTH_8"/>
    <property type="match status" value="1"/>
</dbReference>
<name>A0AAU6R667_9CAUD</name>
<organism evidence="2">
    <name type="scientific">Micrococcus phage Kurnik</name>
    <dbReference type="NCBI Taxonomy" id="3092208"/>
    <lineage>
        <taxon>Viruses</taxon>
        <taxon>Duplodnaviria</taxon>
        <taxon>Heunggongvirae</taxon>
        <taxon>Uroviricota</taxon>
        <taxon>Caudoviricetes</taxon>
    </lineage>
</organism>
<dbReference type="InterPro" id="IPR002197">
    <property type="entry name" value="HTH_Fis"/>
</dbReference>
<accession>A0AAU6R667</accession>
<evidence type="ECO:0000259" key="1">
    <source>
        <dbReference type="Pfam" id="PF02954"/>
    </source>
</evidence>
<sequence>MTEDVMTHGNQSAVARRLGISRQAVAKLIKNRERTGAPEPGEDGLYDLHAFAVWYVEDFKPTSGPKVGIRAVEEP</sequence>
<protein>
    <recommendedName>
        <fullName evidence="1">DNA binding HTH domain-containing protein</fullName>
    </recommendedName>
</protein>
<evidence type="ECO:0000313" key="2">
    <source>
        <dbReference type="EMBL" id="WZE63485.1"/>
    </source>
</evidence>
<proteinExistence type="predicted"/>